<dbReference type="Proteomes" id="UP001320159">
    <property type="component" value="Unassembled WGS sequence"/>
</dbReference>
<organism evidence="1 2">
    <name type="scientific">Methanooceanicella nereidis</name>
    <dbReference type="NCBI Taxonomy" id="2052831"/>
    <lineage>
        <taxon>Archaea</taxon>
        <taxon>Methanobacteriati</taxon>
        <taxon>Methanobacteriota</taxon>
        <taxon>Stenosarchaea group</taxon>
        <taxon>Methanomicrobia</taxon>
        <taxon>Methanocellales</taxon>
        <taxon>Methanocellaceae</taxon>
        <taxon>Methanooceanicella</taxon>
    </lineage>
</organism>
<accession>A0AAP2W7N3</accession>
<evidence type="ECO:0000313" key="1">
    <source>
        <dbReference type="EMBL" id="MCD1295379.1"/>
    </source>
</evidence>
<dbReference type="EMBL" id="PGCK01000008">
    <property type="protein sequence ID" value="MCD1295379.1"/>
    <property type="molecule type" value="Genomic_DNA"/>
</dbReference>
<gene>
    <name evidence="1" type="ORF">CUJ83_10250</name>
</gene>
<dbReference type="AlphaFoldDB" id="A0AAP2W7N3"/>
<evidence type="ECO:0000313" key="2">
    <source>
        <dbReference type="Proteomes" id="UP001320159"/>
    </source>
</evidence>
<keyword evidence="2" id="KW-1185">Reference proteome</keyword>
<comment type="caution">
    <text evidence="1">The sequence shown here is derived from an EMBL/GenBank/DDBJ whole genome shotgun (WGS) entry which is preliminary data.</text>
</comment>
<reference evidence="1 2" key="1">
    <citation type="submission" date="2017-11" db="EMBL/GenBank/DDBJ databases">
        <title>Isolation and Characterization of Family Methanocellaceae Species from Potential Methane Hydrate Area Offshore Southwestern Taiwan.</title>
        <authorList>
            <person name="Zhang W.-L."/>
            <person name="Chen W.-C."/>
            <person name="Lai M.-C."/>
            <person name="Chen S.-C."/>
        </authorList>
    </citation>
    <scope>NUCLEOTIDE SEQUENCE [LARGE SCALE GENOMIC DNA]</scope>
    <source>
        <strain evidence="1 2">CWC-04</strain>
    </source>
</reference>
<name>A0AAP2W7N3_9EURY</name>
<protein>
    <submittedName>
        <fullName evidence="1">Uncharacterized protein</fullName>
    </submittedName>
</protein>
<proteinExistence type="predicted"/>
<sequence>MADEPEIMRWELQKESRCYNCHKDAIQIIQILPTETTVTCSNCGARRYYTIHGIYASDKKTSFEDTRFKRKYDRWEFIRTARCSNCGNKTDHEIVIDEYRTGIVCPSCFYTHVYNISMYDKPKIE</sequence>